<comment type="caution">
    <text evidence="3">The sequence shown here is derived from an EMBL/GenBank/DDBJ whole genome shotgun (WGS) entry which is preliminary data.</text>
</comment>
<dbReference type="EMBL" id="WKMO01000004">
    <property type="protein sequence ID" value="MSB72869.1"/>
    <property type="molecule type" value="Genomic_DNA"/>
</dbReference>
<dbReference type="EMBL" id="WKMC01000001">
    <property type="protein sequence ID" value="MRZ48994.1"/>
    <property type="molecule type" value="Genomic_DNA"/>
</dbReference>
<protein>
    <submittedName>
        <fullName evidence="3">Uncharacterized protein</fullName>
    </submittedName>
</protein>
<evidence type="ECO:0000313" key="2">
    <source>
        <dbReference type="EMBL" id="MDB9003719.1"/>
    </source>
</evidence>
<evidence type="ECO:0000313" key="8">
    <source>
        <dbReference type="Proteomes" id="UP000461276"/>
    </source>
</evidence>
<feature type="chain" id="PRO_5043215517" evidence="1">
    <location>
        <begin position="26"/>
        <end position="45"/>
    </location>
</feature>
<evidence type="ECO:0000313" key="3">
    <source>
        <dbReference type="EMBL" id="MRY92203.1"/>
    </source>
</evidence>
<accession>A0A6I2P8A7</accession>
<dbReference type="EMBL" id="JAQMPJ010000001">
    <property type="protein sequence ID" value="MDB9003719.1"/>
    <property type="molecule type" value="Genomic_DNA"/>
</dbReference>
<gene>
    <name evidence="4" type="ORF">GKD66_01795</name>
    <name evidence="3" type="ORF">GKD67_02900</name>
    <name evidence="5" type="ORF">GKD70_06105</name>
    <name evidence="2" type="ORF">PN599_01715</name>
</gene>
<dbReference type="Proteomes" id="UP000441358">
    <property type="component" value="Unassembled WGS sequence"/>
</dbReference>
<sequence>MHVQTIAVFLVALLARALSGSTALAQDYQKIFEKEWIEADKYVAG</sequence>
<dbReference type="RefSeq" id="WP_154394869.1">
    <property type="nucleotide sequence ID" value="NZ_BQOC01000001.1"/>
</dbReference>
<evidence type="ECO:0000313" key="4">
    <source>
        <dbReference type="EMBL" id="MRZ48994.1"/>
    </source>
</evidence>
<evidence type="ECO:0000313" key="7">
    <source>
        <dbReference type="Proteomes" id="UP000441609"/>
    </source>
</evidence>
<dbReference type="EMBL" id="WKMY01000001">
    <property type="protein sequence ID" value="MRY92203.1"/>
    <property type="molecule type" value="Genomic_DNA"/>
</dbReference>
<dbReference type="Proteomes" id="UP001210126">
    <property type="component" value="Unassembled WGS sequence"/>
</dbReference>
<evidence type="ECO:0000313" key="5">
    <source>
        <dbReference type="EMBL" id="MSB72869.1"/>
    </source>
</evidence>
<reference evidence="6 7" key="1">
    <citation type="journal article" date="2019" name="Nat. Med.">
        <title>A library of human gut bacterial isolates paired with longitudinal multiomics data enables mechanistic microbiome research.</title>
        <authorList>
            <person name="Poyet M."/>
            <person name="Groussin M."/>
            <person name="Gibbons S.M."/>
            <person name="Avila-Pacheco J."/>
            <person name="Jiang X."/>
            <person name="Kearney S.M."/>
            <person name="Perrotta A.R."/>
            <person name="Berdy B."/>
            <person name="Zhao S."/>
            <person name="Lieberman T.D."/>
            <person name="Swanson P.K."/>
            <person name="Smith M."/>
            <person name="Roesemann S."/>
            <person name="Alexander J.E."/>
            <person name="Rich S.A."/>
            <person name="Livny J."/>
            <person name="Vlamakis H."/>
            <person name="Clish C."/>
            <person name="Bullock K."/>
            <person name="Deik A."/>
            <person name="Scott J."/>
            <person name="Pierce K.A."/>
            <person name="Xavier R.J."/>
            <person name="Alm E.J."/>
        </authorList>
    </citation>
    <scope>NUCLEOTIDE SEQUENCE [LARGE SCALE GENOMIC DNA]</scope>
    <source>
        <strain evidence="5 7">BIOML-A20</strain>
        <strain evidence="4 6">BIOML-A32</strain>
        <strain evidence="3 8">BIOML-A9</strain>
    </source>
</reference>
<reference evidence="2" key="2">
    <citation type="submission" date="2023-01" db="EMBL/GenBank/DDBJ databases">
        <title>Human gut microbiome strain richness.</title>
        <authorList>
            <person name="Chen-Liaw A."/>
        </authorList>
    </citation>
    <scope>NUCLEOTIDE SEQUENCE</scope>
    <source>
        <strain evidence="2">RTP21484st1_E5_RTP21484_190118</strain>
    </source>
</reference>
<dbReference type="Proteomes" id="UP000441609">
    <property type="component" value="Unassembled WGS sequence"/>
</dbReference>
<organism evidence="3 8">
    <name type="scientific">Parabacteroides distasonis</name>
    <dbReference type="NCBI Taxonomy" id="823"/>
    <lineage>
        <taxon>Bacteria</taxon>
        <taxon>Pseudomonadati</taxon>
        <taxon>Bacteroidota</taxon>
        <taxon>Bacteroidia</taxon>
        <taxon>Bacteroidales</taxon>
        <taxon>Tannerellaceae</taxon>
        <taxon>Parabacteroides</taxon>
    </lineage>
</organism>
<dbReference type="AlphaFoldDB" id="A0A6I2P8A7"/>
<evidence type="ECO:0000256" key="1">
    <source>
        <dbReference type="SAM" id="SignalP"/>
    </source>
</evidence>
<proteinExistence type="predicted"/>
<name>A0A6I2P8A7_PARDI</name>
<dbReference type="Proteomes" id="UP000461276">
    <property type="component" value="Unassembled WGS sequence"/>
</dbReference>
<evidence type="ECO:0000313" key="6">
    <source>
        <dbReference type="Proteomes" id="UP000441358"/>
    </source>
</evidence>
<keyword evidence="1" id="KW-0732">Signal</keyword>
<feature type="signal peptide" evidence="1">
    <location>
        <begin position="1"/>
        <end position="25"/>
    </location>
</feature>